<organism evidence="3 4">
    <name type="scientific">Thalassotalea insulae</name>
    <dbReference type="NCBI Taxonomy" id="2056778"/>
    <lineage>
        <taxon>Bacteria</taxon>
        <taxon>Pseudomonadati</taxon>
        <taxon>Pseudomonadota</taxon>
        <taxon>Gammaproteobacteria</taxon>
        <taxon>Alteromonadales</taxon>
        <taxon>Colwelliaceae</taxon>
        <taxon>Thalassotalea</taxon>
    </lineage>
</organism>
<feature type="domain" description="Glycosyl transferase family 1" evidence="1">
    <location>
        <begin position="186"/>
        <end position="340"/>
    </location>
</feature>
<dbReference type="Proteomes" id="UP001157186">
    <property type="component" value="Unassembled WGS sequence"/>
</dbReference>
<feature type="domain" description="Glycosyltransferase subfamily 4-like N-terminal" evidence="2">
    <location>
        <begin position="16"/>
        <end position="175"/>
    </location>
</feature>
<dbReference type="SUPFAM" id="SSF53756">
    <property type="entry name" value="UDP-Glycosyltransferase/glycogen phosphorylase"/>
    <property type="match status" value="1"/>
</dbReference>
<gene>
    <name evidence="3" type="primary">epsF</name>
    <name evidence="3" type="ORF">tinsulaeT_21320</name>
</gene>
<name>A0ABQ6GSA5_9GAMM</name>
<evidence type="ECO:0000313" key="3">
    <source>
        <dbReference type="EMBL" id="GLX78792.1"/>
    </source>
</evidence>
<dbReference type="Pfam" id="PF00534">
    <property type="entry name" value="Glycos_transf_1"/>
    <property type="match status" value="1"/>
</dbReference>
<sequence>MKKHKVLHVAGKMDLGGVESWLLGLAQELRHSNIEMDIVVHTKAAGCLDEKFKALGVNIFPVVNHKNPVQYVFNFYQLLKKNGPYQAVHSHVLYFSGVVLMAAWLAKIPLRISHVHSNRSSIEPKRGFRALYIRVMKYLVKIFANRYVAVSQEAHKSLHTGIISDERLSVLYCGVKHLDKVSIDRTLKQRLGISEEKLVLGHIGRMSEPKNHGFLLDIFIELKAKTEAVLVLIGDGELKSQVEQKIAEYGLTNDVILLGARDDAVDVMASIFDVIAFPSIYEGLPLTVVEAQAVGVPILVADNITKEAEFDPNLVSYLSLQDSADQWANNLVKISSARKKTVNLTHFHRTDFYFPNHIIKLKRLYLGE</sequence>
<evidence type="ECO:0000313" key="4">
    <source>
        <dbReference type="Proteomes" id="UP001157186"/>
    </source>
</evidence>
<keyword evidence="4" id="KW-1185">Reference proteome</keyword>
<reference evidence="3 4" key="1">
    <citation type="submission" date="2023-03" db="EMBL/GenBank/DDBJ databases">
        <title>Draft genome sequence of Thalassotalea insulae KCTC 62186T.</title>
        <authorList>
            <person name="Sawabe T."/>
        </authorList>
    </citation>
    <scope>NUCLEOTIDE SEQUENCE [LARGE SCALE GENOMIC DNA]</scope>
    <source>
        <strain evidence="3 4">KCTC 62186</strain>
    </source>
</reference>
<proteinExistence type="predicted"/>
<dbReference type="InterPro" id="IPR028098">
    <property type="entry name" value="Glyco_trans_4-like_N"/>
</dbReference>
<comment type="caution">
    <text evidence="3">The sequence shown here is derived from an EMBL/GenBank/DDBJ whole genome shotgun (WGS) entry which is preliminary data.</text>
</comment>
<protein>
    <submittedName>
        <fullName evidence="3">Glycosyltransferase EpsF</fullName>
    </submittedName>
</protein>
<dbReference type="RefSeq" id="WP_284244661.1">
    <property type="nucleotide sequence ID" value="NZ_BSST01000001.1"/>
</dbReference>
<dbReference type="Pfam" id="PF13439">
    <property type="entry name" value="Glyco_transf_4"/>
    <property type="match status" value="1"/>
</dbReference>
<dbReference type="EMBL" id="BSST01000001">
    <property type="protein sequence ID" value="GLX78792.1"/>
    <property type="molecule type" value="Genomic_DNA"/>
</dbReference>
<dbReference type="InterPro" id="IPR001296">
    <property type="entry name" value="Glyco_trans_1"/>
</dbReference>
<evidence type="ECO:0000259" key="1">
    <source>
        <dbReference type="Pfam" id="PF00534"/>
    </source>
</evidence>
<evidence type="ECO:0000259" key="2">
    <source>
        <dbReference type="Pfam" id="PF13439"/>
    </source>
</evidence>
<dbReference type="PANTHER" id="PTHR12526">
    <property type="entry name" value="GLYCOSYLTRANSFERASE"/>
    <property type="match status" value="1"/>
</dbReference>
<accession>A0ABQ6GSA5</accession>
<dbReference type="Gene3D" id="3.40.50.2000">
    <property type="entry name" value="Glycogen Phosphorylase B"/>
    <property type="match status" value="2"/>
</dbReference>
<dbReference type="PANTHER" id="PTHR12526:SF630">
    <property type="entry name" value="GLYCOSYLTRANSFERASE"/>
    <property type="match status" value="1"/>
</dbReference>